<dbReference type="OrthoDB" id="9798629at2"/>
<keyword evidence="6 8" id="KW-0472">Membrane</keyword>
<accession>A0A238D1W5</accession>
<evidence type="ECO:0000256" key="5">
    <source>
        <dbReference type="ARBA" id="ARBA00022989"/>
    </source>
</evidence>
<dbReference type="Pfam" id="PF02472">
    <property type="entry name" value="ExbD"/>
    <property type="match status" value="1"/>
</dbReference>
<feature type="transmembrane region" description="Helical" evidence="8">
    <location>
        <begin position="20"/>
        <end position="42"/>
    </location>
</feature>
<sequence>MSFGRFDRGGMDAPMSDINMTPLIDVMLVLLVIFIITAPLLAGHIAVDLPKVNTPAAQQAPKSLSVSIQKDGRLYLGDRPTTLAALKARFAEAAKVRSDTELRIRADTAAPYGDVARVMGAAQDSGLTRIGLITQPAGAASGVVAR</sequence>
<evidence type="ECO:0000313" key="10">
    <source>
        <dbReference type="Proteomes" id="UP000214566"/>
    </source>
</evidence>
<keyword evidence="10" id="KW-1185">Reference proteome</keyword>
<evidence type="ECO:0000256" key="1">
    <source>
        <dbReference type="ARBA" id="ARBA00004162"/>
    </source>
</evidence>
<keyword evidence="4 7" id="KW-0812">Transmembrane</keyword>
<dbReference type="GO" id="GO:0005886">
    <property type="term" value="C:plasma membrane"/>
    <property type="evidence" value="ECO:0007669"/>
    <property type="project" value="UniProtKB-SubCell"/>
</dbReference>
<dbReference type="PANTHER" id="PTHR30558">
    <property type="entry name" value="EXBD MEMBRANE COMPONENT OF PMF-DRIVEN MACROMOLECULE IMPORT SYSTEM"/>
    <property type="match status" value="1"/>
</dbReference>
<evidence type="ECO:0000256" key="4">
    <source>
        <dbReference type="ARBA" id="ARBA00022692"/>
    </source>
</evidence>
<evidence type="ECO:0000256" key="6">
    <source>
        <dbReference type="ARBA" id="ARBA00023136"/>
    </source>
</evidence>
<dbReference type="EMBL" id="FLMQ01000045">
    <property type="protein sequence ID" value="SBP87232.1"/>
    <property type="molecule type" value="Genomic_DNA"/>
</dbReference>
<dbReference type="GO" id="GO:0015031">
    <property type="term" value="P:protein transport"/>
    <property type="evidence" value="ECO:0007669"/>
    <property type="project" value="UniProtKB-KW"/>
</dbReference>
<dbReference type="Gene3D" id="3.30.420.270">
    <property type="match status" value="1"/>
</dbReference>
<reference evidence="9 10" key="1">
    <citation type="submission" date="2016-06" db="EMBL/GenBank/DDBJ databases">
        <authorList>
            <person name="Kjaerup R.B."/>
            <person name="Dalgaard T.S."/>
            <person name="Juul-Madsen H.R."/>
        </authorList>
    </citation>
    <scope>NUCLEOTIDE SEQUENCE [LARGE SCALE GENOMIC DNA]</scope>
    <source>
        <strain evidence="9 10">DSM 16361</strain>
    </source>
</reference>
<gene>
    <name evidence="9" type="ORF">THIARS_50480</name>
</gene>
<dbReference type="InterPro" id="IPR003400">
    <property type="entry name" value="ExbD"/>
</dbReference>
<organism evidence="9 10">
    <name type="scientific">Thiomonas delicata</name>
    <name type="common">Thiomonas cuprina</name>
    <dbReference type="NCBI Taxonomy" id="364030"/>
    <lineage>
        <taxon>Bacteria</taxon>
        <taxon>Pseudomonadati</taxon>
        <taxon>Pseudomonadota</taxon>
        <taxon>Betaproteobacteria</taxon>
        <taxon>Burkholderiales</taxon>
        <taxon>Thiomonas</taxon>
    </lineage>
</organism>
<comment type="subcellular location">
    <subcellularLocation>
        <location evidence="1">Cell membrane</location>
        <topology evidence="1">Single-pass membrane protein</topology>
    </subcellularLocation>
    <subcellularLocation>
        <location evidence="7">Cell membrane</location>
        <topology evidence="7">Single-pass type II membrane protein</topology>
    </subcellularLocation>
</comment>
<evidence type="ECO:0000256" key="7">
    <source>
        <dbReference type="RuleBase" id="RU003879"/>
    </source>
</evidence>
<evidence type="ECO:0000256" key="3">
    <source>
        <dbReference type="ARBA" id="ARBA00022475"/>
    </source>
</evidence>
<dbReference type="Proteomes" id="UP000214566">
    <property type="component" value="Unassembled WGS sequence"/>
</dbReference>
<dbReference type="GO" id="GO:0022857">
    <property type="term" value="F:transmembrane transporter activity"/>
    <property type="evidence" value="ECO:0007669"/>
    <property type="project" value="InterPro"/>
</dbReference>
<keyword evidence="7" id="KW-0813">Transport</keyword>
<dbReference type="AlphaFoldDB" id="A0A238D1W5"/>
<keyword evidence="7" id="KW-0653">Protein transport</keyword>
<evidence type="ECO:0000256" key="2">
    <source>
        <dbReference type="ARBA" id="ARBA00005811"/>
    </source>
</evidence>
<evidence type="ECO:0000313" key="9">
    <source>
        <dbReference type="EMBL" id="SBP87232.1"/>
    </source>
</evidence>
<proteinExistence type="inferred from homology"/>
<keyword evidence="3" id="KW-1003">Cell membrane</keyword>
<protein>
    <submittedName>
        <fullName evidence="9">Putative Biopolymer transport protein ExbD/TolR</fullName>
    </submittedName>
</protein>
<name>A0A238D1W5_THIDL</name>
<dbReference type="PANTHER" id="PTHR30558:SF7">
    <property type="entry name" value="TOL-PAL SYSTEM PROTEIN TOLR"/>
    <property type="match status" value="1"/>
</dbReference>
<comment type="similarity">
    <text evidence="2 7">Belongs to the ExbD/TolR family.</text>
</comment>
<evidence type="ECO:0000256" key="8">
    <source>
        <dbReference type="SAM" id="Phobius"/>
    </source>
</evidence>
<dbReference type="RefSeq" id="WP_094159588.1">
    <property type="nucleotide sequence ID" value="NZ_LT592170.1"/>
</dbReference>
<keyword evidence="5 8" id="KW-1133">Transmembrane helix</keyword>